<organism evidence="7 9">
    <name type="scientific">Gimesia maris</name>
    <dbReference type="NCBI Taxonomy" id="122"/>
    <lineage>
        <taxon>Bacteria</taxon>
        <taxon>Pseudomonadati</taxon>
        <taxon>Planctomycetota</taxon>
        <taxon>Planctomycetia</taxon>
        <taxon>Planctomycetales</taxon>
        <taxon>Planctomycetaceae</taxon>
        <taxon>Gimesia</taxon>
    </lineage>
</organism>
<dbReference type="RefSeq" id="WP_002649433.1">
    <property type="nucleotide sequence ID" value="NZ_CAXAST010000005.1"/>
</dbReference>
<dbReference type="PANTHER" id="PTHR10681">
    <property type="entry name" value="THIOREDOXIN PEROXIDASE"/>
    <property type="match status" value="1"/>
</dbReference>
<evidence type="ECO:0000313" key="10">
    <source>
        <dbReference type="Proteomes" id="UP000322887"/>
    </source>
</evidence>
<dbReference type="InterPro" id="IPR000866">
    <property type="entry name" value="AhpC/TSA"/>
</dbReference>
<keyword evidence="1 8" id="KW-0575">Peroxidase</keyword>
<evidence type="ECO:0000256" key="4">
    <source>
        <dbReference type="ARBA" id="ARBA00023284"/>
    </source>
</evidence>
<evidence type="ECO:0000256" key="1">
    <source>
        <dbReference type="ARBA" id="ARBA00022559"/>
    </source>
</evidence>
<reference evidence="7 9" key="1">
    <citation type="journal article" date="2018" name="Nat. Biotechnol.">
        <title>A standardized bacterial taxonomy based on genome phylogeny substantially revises the tree of life.</title>
        <authorList>
            <person name="Parks D.H."/>
            <person name="Chuvochina M."/>
            <person name="Waite D.W."/>
            <person name="Rinke C."/>
            <person name="Skarshewski A."/>
            <person name="Chaumeil P.A."/>
            <person name="Hugenholtz P."/>
        </authorList>
    </citation>
    <scope>NUCLEOTIDE SEQUENCE [LARGE SCALE GENOMIC DNA]</scope>
    <source>
        <strain evidence="7">UBA9375</strain>
    </source>
</reference>
<dbReference type="GO" id="GO:0045454">
    <property type="term" value="P:cell redox homeostasis"/>
    <property type="evidence" value="ECO:0007669"/>
    <property type="project" value="TreeGrafter"/>
</dbReference>
<dbReference type="GO" id="GO:0005829">
    <property type="term" value="C:cytosol"/>
    <property type="evidence" value="ECO:0007669"/>
    <property type="project" value="TreeGrafter"/>
</dbReference>
<evidence type="ECO:0000256" key="3">
    <source>
        <dbReference type="ARBA" id="ARBA00023002"/>
    </source>
</evidence>
<keyword evidence="2" id="KW-0049">Antioxidant</keyword>
<keyword evidence="3 8" id="KW-0560">Oxidoreductase</keyword>
<dbReference type="AlphaFoldDB" id="A0A3D3R0S2"/>
<feature type="active site" description="Cysteine sulfenic acid (-SOH) intermediate; for peroxidase activity" evidence="5">
    <location>
        <position position="50"/>
    </location>
</feature>
<evidence type="ECO:0000313" key="7">
    <source>
        <dbReference type="EMBL" id="HCO22425.1"/>
    </source>
</evidence>
<dbReference type="Pfam" id="PF00578">
    <property type="entry name" value="AhpC-TSA"/>
    <property type="match status" value="1"/>
</dbReference>
<dbReference type="Gene3D" id="3.40.30.10">
    <property type="entry name" value="Glutaredoxin"/>
    <property type="match status" value="1"/>
</dbReference>
<dbReference type="InterPro" id="IPR013766">
    <property type="entry name" value="Thioredoxin_domain"/>
</dbReference>
<evidence type="ECO:0000256" key="5">
    <source>
        <dbReference type="PIRSR" id="PIRSR000239-1"/>
    </source>
</evidence>
<evidence type="ECO:0000313" key="8">
    <source>
        <dbReference type="EMBL" id="QEG19779.1"/>
    </source>
</evidence>
<dbReference type="GO" id="GO:0006979">
    <property type="term" value="P:response to oxidative stress"/>
    <property type="evidence" value="ECO:0007669"/>
    <property type="project" value="TreeGrafter"/>
</dbReference>
<keyword evidence="4" id="KW-0676">Redox-active center</keyword>
<accession>A0A3D3R0S2</accession>
<dbReference type="CDD" id="cd03015">
    <property type="entry name" value="PRX_Typ2cys"/>
    <property type="match status" value="1"/>
</dbReference>
<name>A0A3D3R0S2_9PLAN</name>
<evidence type="ECO:0000259" key="6">
    <source>
        <dbReference type="PROSITE" id="PS51352"/>
    </source>
</evidence>
<dbReference type="GO" id="GO:0008379">
    <property type="term" value="F:thioredoxin peroxidase activity"/>
    <property type="evidence" value="ECO:0007669"/>
    <property type="project" value="TreeGrafter"/>
</dbReference>
<accession>A0A517XJU9</accession>
<dbReference type="InterPro" id="IPR036249">
    <property type="entry name" value="Thioredoxin-like_sf"/>
</dbReference>
<feature type="domain" description="Thioredoxin" evidence="6">
    <location>
        <begin position="3"/>
        <end position="160"/>
    </location>
</feature>
<dbReference type="Proteomes" id="UP000263642">
    <property type="component" value="Unassembled WGS sequence"/>
</dbReference>
<evidence type="ECO:0000256" key="2">
    <source>
        <dbReference type="ARBA" id="ARBA00022862"/>
    </source>
</evidence>
<dbReference type="EC" id="1.11.1.15" evidence="8"/>
<dbReference type="SUPFAM" id="SSF52833">
    <property type="entry name" value="Thioredoxin-like"/>
    <property type="match status" value="1"/>
</dbReference>
<protein>
    <submittedName>
        <fullName evidence="8">Alkyl hydroperoxide reductase subunit C</fullName>
        <ecNumber evidence="8">1.11.1.15</ecNumber>
    </submittedName>
    <submittedName>
        <fullName evidence="7">Peroxiredoxin</fullName>
    </submittedName>
</protein>
<dbReference type="InterPro" id="IPR050217">
    <property type="entry name" value="Peroxiredoxin"/>
</dbReference>
<dbReference type="Proteomes" id="UP000322887">
    <property type="component" value="Chromosome"/>
</dbReference>
<dbReference type="EMBL" id="DQAY01000031">
    <property type="protein sequence ID" value="HCO22425.1"/>
    <property type="molecule type" value="Genomic_DNA"/>
</dbReference>
<dbReference type="GO" id="GO:0033554">
    <property type="term" value="P:cellular response to stress"/>
    <property type="evidence" value="ECO:0007669"/>
    <property type="project" value="TreeGrafter"/>
</dbReference>
<proteinExistence type="predicted"/>
<dbReference type="InterPro" id="IPR024706">
    <property type="entry name" value="Peroxiredoxin_AhpC-typ"/>
</dbReference>
<dbReference type="PANTHER" id="PTHR10681:SF171">
    <property type="entry name" value="PEROXIREDOXIN 4"/>
    <property type="match status" value="1"/>
</dbReference>
<gene>
    <name evidence="8" type="primary">ahpC_2</name>
    <name evidence="7" type="ORF">DIT97_04935</name>
    <name evidence="8" type="ORF">GmarT_56860</name>
</gene>
<evidence type="ECO:0000313" key="9">
    <source>
        <dbReference type="Proteomes" id="UP000263642"/>
    </source>
</evidence>
<reference evidence="8 10" key="2">
    <citation type="submission" date="2019-08" db="EMBL/GenBank/DDBJ databases">
        <title>Deep-cultivation of Planctomycetes and their phenomic and genomic characterization uncovers novel biology.</title>
        <authorList>
            <person name="Wiegand S."/>
            <person name="Jogler M."/>
            <person name="Boedeker C."/>
            <person name="Pinto D."/>
            <person name="Vollmers J."/>
            <person name="Rivas-Marin E."/>
            <person name="Kohn T."/>
            <person name="Peeters S.H."/>
            <person name="Heuer A."/>
            <person name="Rast P."/>
            <person name="Oberbeckmann S."/>
            <person name="Bunk B."/>
            <person name="Jeske O."/>
            <person name="Meyerdierks A."/>
            <person name="Storesund J.E."/>
            <person name="Kallscheuer N."/>
            <person name="Luecker S."/>
            <person name="Lage O.M."/>
            <person name="Pohl T."/>
            <person name="Merkel B.J."/>
            <person name="Hornburger P."/>
            <person name="Mueller R.-W."/>
            <person name="Bruemmer F."/>
            <person name="Labrenz M."/>
            <person name="Spormann A.M."/>
            <person name="Op den Camp H."/>
            <person name="Overmann J."/>
            <person name="Amann R."/>
            <person name="Jetten M.S.M."/>
            <person name="Mascher T."/>
            <person name="Medema M.H."/>
            <person name="Devos D.P."/>
            <person name="Kaster A.-K."/>
            <person name="Ovreas L."/>
            <person name="Rohde M."/>
            <person name="Galperin M.Y."/>
            <person name="Jogler C."/>
        </authorList>
    </citation>
    <scope>NUCLEOTIDE SEQUENCE [LARGE SCALE GENOMIC DNA]</scope>
    <source>
        <strain evidence="8 10">DSM 8797</strain>
    </source>
</reference>
<dbReference type="GeneID" id="98650109"/>
<dbReference type="PROSITE" id="PS51352">
    <property type="entry name" value="THIOREDOXIN_2"/>
    <property type="match status" value="1"/>
</dbReference>
<dbReference type="EMBL" id="CP042910">
    <property type="protein sequence ID" value="QEG19779.1"/>
    <property type="molecule type" value="Genomic_DNA"/>
</dbReference>
<sequence length="175" mass="19568">MTVQVMQPAPDFALQGYDRASDSFKDYKLEDFKGKWVCLFFYPLDFTFVCPTELIAFNESLGEFESRNCQVLTASTDSKYSHKGWCDADPQLGGLKYPMLADGTHKLSRDYGVLKEDAGIALRGIFLIDPTGVCSWLAIHGLSVGRNVEEVLRVLDALQTGENVPCNWKKGEKTL</sequence>
<keyword evidence="10" id="KW-1185">Reference proteome</keyword>
<dbReference type="PIRSF" id="PIRSF000239">
    <property type="entry name" value="AHPC"/>
    <property type="match status" value="1"/>
</dbReference>
<dbReference type="GO" id="GO:0042744">
    <property type="term" value="P:hydrogen peroxide catabolic process"/>
    <property type="evidence" value="ECO:0007669"/>
    <property type="project" value="TreeGrafter"/>
</dbReference>